<accession>A0A4D4LBZ7</accession>
<dbReference type="PANTHER" id="PTHR30290:SF83">
    <property type="entry name" value="ABC TRANSPORTER SUBSTRATE-BINDING PROTEIN"/>
    <property type="match status" value="1"/>
</dbReference>
<sequence length="209" mass="22899">MKDSSHDDSGHNTGRDTSKSSGKPKPGPTSGYNAATKGAVVNASTKSGGTLKFISQNDADSWDPQRTYYGYIWNFSRYYARQLVTYAPKPGKDGAELVPDLAEKTAEVTDGGKTYTYTLRKGITWEDGSPITSYDIKYGIERVWAQDEIPGGPVFIQQALDPDLTYKGPYKDKLGLKAIKTPNDRTIVFRLPKANGDFERMLATPSGSP</sequence>
<proteinExistence type="predicted"/>
<evidence type="ECO:0000256" key="1">
    <source>
        <dbReference type="SAM" id="MobiDB-lite"/>
    </source>
</evidence>
<gene>
    <name evidence="3" type="ORF">SVIO_066310</name>
</gene>
<dbReference type="InterPro" id="IPR039424">
    <property type="entry name" value="SBP_5"/>
</dbReference>
<dbReference type="SUPFAM" id="SSF53850">
    <property type="entry name" value="Periplasmic binding protein-like II"/>
    <property type="match status" value="1"/>
</dbReference>
<feature type="domain" description="Solute-binding protein family 5" evidence="2">
    <location>
        <begin position="96"/>
        <end position="207"/>
    </location>
</feature>
<dbReference type="AlphaFoldDB" id="A0A4D4LBZ7"/>
<dbReference type="Pfam" id="PF00496">
    <property type="entry name" value="SBP_bac_5"/>
    <property type="match status" value="1"/>
</dbReference>
<organism evidence="3 4">
    <name type="scientific">Streptomyces violaceusniger</name>
    <dbReference type="NCBI Taxonomy" id="68280"/>
    <lineage>
        <taxon>Bacteria</taxon>
        <taxon>Bacillati</taxon>
        <taxon>Actinomycetota</taxon>
        <taxon>Actinomycetes</taxon>
        <taxon>Kitasatosporales</taxon>
        <taxon>Streptomycetaceae</taxon>
        <taxon>Streptomyces</taxon>
        <taxon>Streptomyces violaceusniger group</taxon>
    </lineage>
</organism>
<dbReference type="GO" id="GO:1904680">
    <property type="term" value="F:peptide transmembrane transporter activity"/>
    <property type="evidence" value="ECO:0007669"/>
    <property type="project" value="TreeGrafter"/>
</dbReference>
<comment type="caution">
    <text evidence="3">The sequence shown here is derived from an EMBL/GenBank/DDBJ whole genome shotgun (WGS) entry which is preliminary data.</text>
</comment>
<protein>
    <recommendedName>
        <fullName evidence="2">Solute-binding protein family 5 domain-containing protein</fullName>
    </recommendedName>
</protein>
<dbReference type="Proteomes" id="UP000301309">
    <property type="component" value="Unassembled WGS sequence"/>
</dbReference>
<keyword evidence="4" id="KW-1185">Reference proteome</keyword>
<dbReference type="Gene3D" id="3.40.190.10">
    <property type="entry name" value="Periplasmic binding protein-like II"/>
    <property type="match status" value="1"/>
</dbReference>
<evidence type="ECO:0000313" key="3">
    <source>
        <dbReference type="EMBL" id="GDY56008.1"/>
    </source>
</evidence>
<dbReference type="GO" id="GO:0015833">
    <property type="term" value="P:peptide transport"/>
    <property type="evidence" value="ECO:0007669"/>
    <property type="project" value="TreeGrafter"/>
</dbReference>
<evidence type="ECO:0000259" key="2">
    <source>
        <dbReference type="Pfam" id="PF00496"/>
    </source>
</evidence>
<feature type="compositionally biased region" description="Basic and acidic residues" evidence="1">
    <location>
        <begin position="1"/>
        <end position="18"/>
    </location>
</feature>
<name>A0A4D4LBZ7_STRVO</name>
<dbReference type="PANTHER" id="PTHR30290">
    <property type="entry name" value="PERIPLASMIC BINDING COMPONENT OF ABC TRANSPORTER"/>
    <property type="match status" value="1"/>
</dbReference>
<evidence type="ECO:0000313" key="4">
    <source>
        <dbReference type="Proteomes" id="UP000301309"/>
    </source>
</evidence>
<dbReference type="InterPro" id="IPR000914">
    <property type="entry name" value="SBP_5_dom"/>
</dbReference>
<feature type="region of interest" description="Disordered" evidence="1">
    <location>
        <begin position="1"/>
        <end position="38"/>
    </location>
</feature>
<reference evidence="3 4" key="1">
    <citation type="journal article" date="2020" name="Int. J. Syst. Evol. Microbiol.">
        <title>Reclassification of Streptomyces castelarensis and Streptomyces sporoclivatus as later heterotypic synonyms of Streptomyces antimycoticus.</title>
        <authorList>
            <person name="Komaki H."/>
            <person name="Tamura T."/>
        </authorList>
    </citation>
    <scope>NUCLEOTIDE SEQUENCE [LARGE SCALE GENOMIC DNA]</scope>
    <source>
        <strain evidence="3 4">NBRC 13459</strain>
    </source>
</reference>
<dbReference type="EMBL" id="BJHW01000001">
    <property type="protein sequence ID" value="GDY56008.1"/>
    <property type="molecule type" value="Genomic_DNA"/>
</dbReference>